<reference evidence="2 3" key="1">
    <citation type="submission" date="2015-07" db="EMBL/GenBank/DDBJ databases">
        <title>The genome of Pseudoloma neurophilia, a relevant intracellular parasite of the zebrafish.</title>
        <authorList>
            <person name="Ndikumana S."/>
            <person name="Pelin A."/>
            <person name="Sanders J."/>
            <person name="Corradi N."/>
        </authorList>
    </citation>
    <scope>NUCLEOTIDE SEQUENCE [LARGE SCALE GENOMIC DNA]</scope>
    <source>
        <strain evidence="2 3">MK1</strain>
    </source>
</reference>
<comment type="caution">
    <text evidence="2">The sequence shown here is derived from an EMBL/GenBank/DDBJ whole genome shotgun (WGS) entry which is preliminary data.</text>
</comment>
<proteinExistence type="predicted"/>
<name>A0A0R0M0A1_9MICR</name>
<dbReference type="InterPro" id="IPR043128">
    <property type="entry name" value="Rev_trsase/Diguanyl_cyclase"/>
</dbReference>
<dbReference type="Gene3D" id="3.30.70.270">
    <property type="match status" value="1"/>
</dbReference>
<organism evidence="2 3">
    <name type="scientific">Pseudoloma neurophilia</name>
    <dbReference type="NCBI Taxonomy" id="146866"/>
    <lineage>
        <taxon>Eukaryota</taxon>
        <taxon>Fungi</taxon>
        <taxon>Fungi incertae sedis</taxon>
        <taxon>Microsporidia</taxon>
        <taxon>Pseudoloma</taxon>
    </lineage>
</organism>
<dbReference type="PANTHER" id="PTHR37984">
    <property type="entry name" value="PROTEIN CBG26694"/>
    <property type="match status" value="1"/>
</dbReference>
<sequence>LKIKLNYNNSEISVLNNVIKANTPLDLRKKDQLPQDDNIKKLLTEYERKTHPDKPMTNVEMTIELTTKEVPKMKLYPIAASRESLLRNEISELESKGIISPSQTGCGPPSFIKPKDDCIGRLLIDYCLVNKKTKEIQGYFPTVQDYFNKMAQSVFFSKIDLRKGLYQIEIEPESRQITGFTTPIGKYHSNRVPFGLINAQKFFQNTLVQILRDIKNCDVFVDDIIIYTRQKTNT</sequence>
<gene>
    <name evidence="2" type="ORF">M153_12900018998</name>
</gene>
<protein>
    <submittedName>
        <fullName evidence="2">Putative retrotransposon protein</fullName>
    </submittedName>
</protein>
<evidence type="ECO:0000259" key="1">
    <source>
        <dbReference type="Pfam" id="PF00078"/>
    </source>
</evidence>
<dbReference type="InterPro" id="IPR050951">
    <property type="entry name" value="Retrovirus_Pol_polyprotein"/>
</dbReference>
<dbReference type="VEuPathDB" id="MicrosporidiaDB:M153_12900018998"/>
<evidence type="ECO:0000313" key="2">
    <source>
        <dbReference type="EMBL" id="KRH94842.1"/>
    </source>
</evidence>
<dbReference type="AlphaFoldDB" id="A0A0R0M0A1"/>
<dbReference type="CDD" id="cd01647">
    <property type="entry name" value="RT_LTR"/>
    <property type="match status" value="1"/>
</dbReference>
<feature type="non-terminal residue" evidence="2">
    <location>
        <position position="1"/>
    </location>
</feature>
<dbReference type="OrthoDB" id="3250101at2759"/>
<dbReference type="InterPro" id="IPR000477">
    <property type="entry name" value="RT_dom"/>
</dbReference>
<dbReference type="EMBL" id="LGUB01000025">
    <property type="protein sequence ID" value="KRH94842.1"/>
    <property type="molecule type" value="Genomic_DNA"/>
</dbReference>
<feature type="domain" description="Reverse transcriptase" evidence="1">
    <location>
        <begin position="125"/>
        <end position="232"/>
    </location>
</feature>
<accession>A0A0R0M0A1</accession>
<dbReference type="InterPro" id="IPR043502">
    <property type="entry name" value="DNA/RNA_pol_sf"/>
</dbReference>
<dbReference type="Gene3D" id="3.10.10.10">
    <property type="entry name" value="HIV Type 1 Reverse Transcriptase, subunit A, domain 1"/>
    <property type="match status" value="1"/>
</dbReference>
<evidence type="ECO:0000313" key="3">
    <source>
        <dbReference type="Proteomes" id="UP000051530"/>
    </source>
</evidence>
<dbReference type="PANTHER" id="PTHR37984:SF5">
    <property type="entry name" value="PROTEIN NYNRIN-LIKE"/>
    <property type="match status" value="1"/>
</dbReference>
<dbReference type="Proteomes" id="UP000051530">
    <property type="component" value="Unassembled WGS sequence"/>
</dbReference>
<dbReference type="SUPFAM" id="SSF56672">
    <property type="entry name" value="DNA/RNA polymerases"/>
    <property type="match status" value="1"/>
</dbReference>
<keyword evidence="3" id="KW-1185">Reference proteome</keyword>
<dbReference type="Pfam" id="PF00078">
    <property type="entry name" value="RVT_1"/>
    <property type="match status" value="1"/>
</dbReference>